<dbReference type="Pfam" id="PF13829">
    <property type="entry name" value="DUF4191"/>
    <property type="match status" value="1"/>
</dbReference>
<evidence type="ECO:0000313" key="2">
    <source>
        <dbReference type="EMBL" id="PKY66232.1"/>
    </source>
</evidence>
<feature type="transmembrane region" description="Helical" evidence="1">
    <location>
        <begin position="57"/>
        <end position="79"/>
    </location>
</feature>
<accession>A0A2I1I4Z7</accession>
<feature type="transmembrane region" description="Helical" evidence="1">
    <location>
        <begin position="29"/>
        <end position="51"/>
    </location>
</feature>
<dbReference type="AlphaFoldDB" id="A0A2I1I4Z7"/>
<keyword evidence="1" id="KW-0812">Transmembrane</keyword>
<dbReference type="InterPro" id="IPR025445">
    <property type="entry name" value="DUF4191"/>
</dbReference>
<protein>
    <submittedName>
        <fullName evidence="2">DUF4191 domain-containing protein</fullName>
    </submittedName>
</protein>
<sequence length="230" mass="25632">MSENTAPKKRRWYHNLADAYRITKRSYPWIGWAIAGAWILTICLALVIAALMHANYIVWAILGVLVGGTVAMSLLSFLVRRALYDQIDGTVGSVYAVLSQIKSGWIIPEQPINVTREQDVIWRIIGRAGVVLISEGPSSHVQPLLLAERKKVQRVVKNVPVHIIQTGHDEGQVELAKLQGKLRGFKKILTKEEVPAVSNRLNALQSNALPIPKGIDPMKARPNRRAMRGR</sequence>
<evidence type="ECO:0000256" key="1">
    <source>
        <dbReference type="SAM" id="Phobius"/>
    </source>
</evidence>
<dbReference type="Proteomes" id="UP000234545">
    <property type="component" value="Unassembled WGS sequence"/>
</dbReference>
<gene>
    <name evidence="2" type="ORF">CYJ25_05630</name>
</gene>
<proteinExistence type="predicted"/>
<dbReference type="EMBL" id="PKKJ01000005">
    <property type="protein sequence ID" value="PKY66232.1"/>
    <property type="molecule type" value="Genomic_DNA"/>
</dbReference>
<dbReference type="OrthoDB" id="8479889at2"/>
<keyword evidence="1" id="KW-0472">Membrane</keyword>
<dbReference type="RefSeq" id="WP_101628211.1">
    <property type="nucleotide sequence ID" value="NZ_PKKJ01000005.1"/>
</dbReference>
<reference evidence="2 3" key="1">
    <citation type="submission" date="2017-12" db="EMBL/GenBank/DDBJ databases">
        <title>Phylogenetic diversity of female urinary microbiome.</title>
        <authorList>
            <person name="Thomas-White K."/>
            <person name="Wolfe A.J."/>
        </authorList>
    </citation>
    <scope>NUCLEOTIDE SEQUENCE [LARGE SCALE GENOMIC DNA]</scope>
    <source>
        <strain evidence="2 3">UMB0250</strain>
    </source>
</reference>
<keyword evidence="1" id="KW-1133">Transmembrane helix</keyword>
<comment type="caution">
    <text evidence="2">The sequence shown here is derived from an EMBL/GenBank/DDBJ whole genome shotgun (WGS) entry which is preliminary data.</text>
</comment>
<name>A0A2I1I4Z7_9ACTO</name>
<evidence type="ECO:0000313" key="3">
    <source>
        <dbReference type="Proteomes" id="UP000234545"/>
    </source>
</evidence>
<organism evidence="2 3">
    <name type="scientific">Schaalia turicensis</name>
    <dbReference type="NCBI Taxonomy" id="131111"/>
    <lineage>
        <taxon>Bacteria</taxon>
        <taxon>Bacillati</taxon>
        <taxon>Actinomycetota</taxon>
        <taxon>Actinomycetes</taxon>
        <taxon>Actinomycetales</taxon>
        <taxon>Actinomycetaceae</taxon>
        <taxon>Schaalia</taxon>
    </lineage>
</organism>